<sequence length="75" mass="6720">MPEGTFGVGLTGCGWDVMGAAGRIGGNVDRGGGGGGIGGVAGAAFTGSFGSDSEAAGDPAGGGGVTEGGEDGVDD</sequence>
<keyword evidence="3" id="KW-1185">Reference proteome</keyword>
<feature type="region of interest" description="Disordered" evidence="1">
    <location>
        <begin position="48"/>
        <end position="75"/>
    </location>
</feature>
<gene>
    <name evidence="2" type="ORF">CA13_21060</name>
</gene>
<organism evidence="2 3">
    <name type="scientific">Novipirellula herctigrandis</name>
    <dbReference type="NCBI Taxonomy" id="2527986"/>
    <lineage>
        <taxon>Bacteria</taxon>
        <taxon>Pseudomonadati</taxon>
        <taxon>Planctomycetota</taxon>
        <taxon>Planctomycetia</taxon>
        <taxon>Pirellulales</taxon>
        <taxon>Pirellulaceae</taxon>
        <taxon>Novipirellula</taxon>
    </lineage>
</organism>
<accession>A0A5C5Z0G9</accession>
<dbReference type="Proteomes" id="UP000315010">
    <property type="component" value="Unassembled WGS sequence"/>
</dbReference>
<evidence type="ECO:0000313" key="2">
    <source>
        <dbReference type="EMBL" id="TWT80660.1"/>
    </source>
</evidence>
<name>A0A5C5Z0G9_9BACT</name>
<evidence type="ECO:0000256" key="1">
    <source>
        <dbReference type="SAM" id="MobiDB-lite"/>
    </source>
</evidence>
<evidence type="ECO:0000313" key="3">
    <source>
        <dbReference type="Proteomes" id="UP000315010"/>
    </source>
</evidence>
<reference evidence="2 3" key="1">
    <citation type="submission" date="2019-02" db="EMBL/GenBank/DDBJ databases">
        <title>Deep-cultivation of Planctomycetes and their phenomic and genomic characterization uncovers novel biology.</title>
        <authorList>
            <person name="Wiegand S."/>
            <person name="Jogler M."/>
            <person name="Boedeker C."/>
            <person name="Pinto D."/>
            <person name="Vollmers J."/>
            <person name="Rivas-Marin E."/>
            <person name="Kohn T."/>
            <person name="Peeters S.H."/>
            <person name="Heuer A."/>
            <person name="Rast P."/>
            <person name="Oberbeckmann S."/>
            <person name="Bunk B."/>
            <person name="Jeske O."/>
            <person name="Meyerdierks A."/>
            <person name="Storesund J.E."/>
            <person name="Kallscheuer N."/>
            <person name="Luecker S."/>
            <person name="Lage O.M."/>
            <person name="Pohl T."/>
            <person name="Merkel B.J."/>
            <person name="Hornburger P."/>
            <person name="Mueller R.-W."/>
            <person name="Bruemmer F."/>
            <person name="Labrenz M."/>
            <person name="Spormann A.M."/>
            <person name="Op Den Camp H."/>
            <person name="Overmann J."/>
            <person name="Amann R."/>
            <person name="Jetten M.S.M."/>
            <person name="Mascher T."/>
            <person name="Medema M.H."/>
            <person name="Devos D.P."/>
            <person name="Kaster A.-K."/>
            <person name="Ovreas L."/>
            <person name="Rohde M."/>
            <person name="Galperin M.Y."/>
            <person name="Jogler C."/>
        </authorList>
    </citation>
    <scope>NUCLEOTIDE SEQUENCE [LARGE SCALE GENOMIC DNA]</scope>
    <source>
        <strain evidence="2 3">CA13</strain>
    </source>
</reference>
<proteinExistence type="predicted"/>
<comment type="caution">
    <text evidence="2">The sequence shown here is derived from an EMBL/GenBank/DDBJ whole genome shotgun (WGS) entry which is preliminary data.</text>
</comment>
<dbReference type="RefSeq" id="WP_146395846.1">
    <property type="nucleotide sequence ID" value="NZ_SJPJ01000001.1"/>
</dbReference>
<protein>
    <submittedName>
        <fullName evidence="2">Uncharacterized protein</fullName>
    </submittedName>
</protein>
<dbReference type="AlphaFoldDB" id="A0A5C5Z0G9"/>
<dbReference type="EMBL" id="SJPJ01000001">
    <property type="protein sequence ID" value="TWT80660.1"/>
    <property type="molecule type" value="Genomic_DNA"/>
</dbReference>